<keyword evidence="3" id="KW-0274">FAD</keyword>
<comment type="caution">
    <text evidence="7">The sequence shown here is derived from an EMBL/GenBank/DDBJ whole genome shotgun (WGS) entry which is preliminary data.</text>
</comment>
<dbReference type="Pfam" id="PF01494">
    <property type="entry name" value="FAD_binding_3"/>
    <property type="match status" value="1"/>
</dbReference>
<dbReference type="EMBL" id="JAELUQ010000004">
    <property type="protein sequence ID" value="KAG7416062.1"/>
    <property type="molecule type" value="Genomic_DNA"/>
</dbReference>
<keyword evidence="2" id="KW-0285">Flavoprotein</keyword>
<reference evidence="7" key="1">
    <citation type="submission" date="2021-04" db="EMBL/GenBank/DDBJ databases">
        <title>First draft genome resource for Brassicaceae pathogens Fusarium oxysporum f. sp. raphani and Fusarium oxysporum f. sp. rapae.</title>
        <authorList>
            <person name="Asai S."/>
        </authorList>
    </citation>
    <scope>NUCLEOTIDE SEQUENCE</scope>
    <source>
        <strain evidence="7">Tf1208</strain>
    </source>
</reference>
<dbReference type="InterPro" id="IPR002938">
    <property type="entry name" value="FAD-bd"/>
</dbReference>
<dbReference type="AlphaFoldDB" id="A0A8J5UD88"/>
<keyword evidence="4" id="KW-0560">Oxidoreductase</keyword>
<evidence type="ECO:0000256" key="2">
    <source>
        <dbReference type="ARBA" id="ARBA00022630"/>
    </source>
</evidence>
<dbReference type="Proteomes" id="UP000694050">
    <property type="component" value="Unassembled WGS sequence"/>
</dbReference>
<feature type="domain" description="FAD-binding" evidence="6">
    <location>
        <begin position="284"/>
        <end position="611"/>
    </location>
</feature>
<dbReference type="PANTHER" id="PTHR13789">
    <property type="entry name" value="MONOOXYGENASE"/>
    <property type="match status" value="1"/>
</dbReference>
<comment type="similarity">
    <text evidence="1">Belongs to the paxM FAD-dependent monooxygenase family.</text>
</comment>
<dbReference type="GO" id="GO:0071949">
    <property type="term" value="F:FAD binding"/>
    <property type="evidence" value="ECO:0007669"/>
    <property type="project" value="InterPro"/>
</dbReference>
<evidence type="ECO:0000256" key="1">
    <source>
        <dbReference type="ARBA" id="ARBA00007992"/>
    </source>
</evidence>
<gene>
    <name evidence="7" type="primary">STC3</name>
    <name evidence="7" type="ORF">Forpe1208_v005744</name>
</gene>
<dbReference type="Pfam" id="PF19086">
    <property type="entry name" value="Terpene_syn_C_2"/>
    <property type="match status" value="2"/>
</dbReference>
<protein>
    <submittedName>
        <fullName evidence="7">(+)-eremophilene synthase</fullName>
    </submittedName>
</protein>
<accession>A0A8J5UD88</accession>
<evidence type="ECO:0000256" key="5">
    <source>
        <dbReference type="ARBA" id="ARBA00023033"/>
    </source>
</evidence>
<organism evidence="7 8">
    <name type="scientific">Fusarium oxysporum f. sp. rapae</name>
    <dbReference type="NCBI Taxonomy" id="485398"/>
    <lineage>
        <taxon>Eukaryota</taxon>
        <taxon>Fungi</taxon>
        <taxon>Dikarya</taxon>
        <taxon>Ascomycota</taxon>
        <taxon>Pezizomycotina</taxon>
        <taxon>Sordariomycetes</taxon>
        <taxon>Hypocreomycetidae</taxon>
        <taxon>Hypocreales</taxon>
        <taxon>Nectriaceae</taxon>
        <taxon>Fusarium</taxon>
        <taxon>Fusarium oxysporum species complex</taxon>
    </lineage>
</organism>
<dbReference type="InterPro" id="IPR050493">
    <property type="entry name" value="FAD-dep_Monooxygenase_BioMet"/>
</dbReference>
<name>A0A8J5UD88_FUSOX</name>
<evidence type="ECO:0000256" key="4">
    <source>
        <dbReference type="ARBA" id="ARBA00023002"/>
    </source>
</evidence>
<proteinExistence type="inferred from homology"/>
<sequence length="714" mass="80343">MMIATINEDTKVNGKGHPTEVRIPDMFGSIMSATPMVNPHHFKVKAAADAFIADYLKMEKHEADKNRKADFCFCASAMAPHADVEALRTMVDWLNWIFYFDDDFDEGQLDRDPVAAEKEIRHTLAVLEDGSETPDRERYPLRYLFRTIWDRVKKRASPDVQTQFKITHKRYLDGLLHQVEATRNGDGQPRTEEDYIRMRRRTVGGYPCISLIAHNDIVSYKKDVKSGIEHNFVTVLKQNGFTTQQAMDRAGELQDECYRRWYLALASMPVCGETTDHQQDSPKLEVAIAGGGIAGLITAIALLKHPNVNVQVYERASEFKEIGASIALGPNGLRTLDRLGVENALAEGFAQRQKSGYPMIYRHWKTGEVIDYDVHNTVQIKKHATARFHRAHLHQALLENLPEGIVHLGKTTVDVKADPDKGATLYFEDGTTTTADIVVGADGLRSKVRKTFVPEHELHWTGWVAFRAVFNADRLKDVEYPEDAAHWAGHETTFFHSHLGKGLFTIVGGYHADPKDPKSPGQDARWDEDGSVEEFKRLYQHWNPTIRAFIDATPYVKLFPNYAGAALDTWSFSNRVALVGDAAHTHGGSFAAGGSLAIDDAYALYRSLDHVWPPSSAQIGKPTKAQLAQVFELYEATRKPHLDKLLGIVHKNISGQKSNIERATTETDEQLIRRVKERMNPSWISEHDVVAAFEQAVERIEGGEKATDQPRARL</sequence>
<evidence type="ECO:0000259" key="6">
    <source>
        <dbReference type="Pfam" id="PF01494"/>
    </source>
</evidence>
<dbReference type="GO" id="GO:0004497">
    <property type="term" value="F:monooxygenase activity"/>
    <property type="evidence" value="ECO:0007669"/>
    <property type="project" value="UniProtKB-KW"/>
</dbReference>
<evidence type="ECO:0000256" key="3">
    <source>
        <dbReference type="ARBA" id="ARBA00022827"/>
    </source>
</evidence>
<keyword evidence="5" id="KW-0503">Monooxygenase</keyword>
<evidence type="ECO:0000313" key="8">
    <source>
        <dbReference type="Proteomes" id="UP000694050"/>
    </source>
</evidence>
<dbReference type="PANTHER" id="PTHR13789:SF309">
    <property type="entry name" value="PUTATIVE (AFU_ORTHOLOGUE AFUA_6G14510)-RELATED"/>
    <property type="match status" value="1"/>
</dbReference>
<evidence type="ECO:0000313" key="7">
    <source>
        <dbReference type="EMBL" id="KAG7416062.1"/>
    </source>
</evidence>